<dbReference type="Proteomes" id="UP000184510">
    <property type="component" value="Unassembled WGS sequence"/>
</dbReference>
<accession>A0A1M6QNC2</accession>
<dbReference type="InterPro" id="IPR003305">
    <property type="entry name" value="CenC_carb-bd"/>
</dbReference>
<dbReference type="STRING" id="1123071.SAMN02745181_3452"/>
<organism evidence="4 5">
    <name type="scientific">Rubritalea squalenifaciens DSM 18772</name>
    <dbReference type="NCBI Taxonomy" id="1123071"/>
    <lineage>
        <taxon>Bacteria</taxon>
        <taxon>Pseudomonadati</taxon>
        <taxon>Verrucomicrobiota</taxon>
        <taxon>Verrucomicrobiia</taxon>
        <taxon>Verrucomicrobiales</taxon>
        <taxon>Rubritaleaceae</taxon>
        <taxon>Rubritalea</taxon>
    </lineage>
</organism>
<name>A0A1M6QNC2_9BACT</name>
<dbReference type="InParanoid" id="A0A1M6QNC2"/>
<evidence type="ECO:0000259" key="3">
    <source>
        <dbReference type="Pfam" id="PF02018"/>
    </source>
</evidence>
<dbReference type="OrthoDB" id="5761316at2"/>
<dbReference type="Gene3D" id="2.60.120.260">
    <property type="entry name" value="Galactose-binding domain-like"/>
    <property type="match status" value="1"/>
</dbReference>
<dbReference type="SUPFAM" id="SSF49785">
    <property type="entry name" value="Galactose-binding domain-like"/>
    <property type="match status" value="1"/>
</dbReference>
<dbReference type="AlphaFoldDB" id="A0A1M6QNC2"/>
<proteinExistence type="predicted"/>
<dbReference type="InterPro" id="IPR008979">
    <property type="entry name" value="Galactose-bd-like_sf"/>
</dbReference>
<dbReference type="InterPro" id="IPR013424">
    <property type="entry name" value="Ice-binding_C"/>
</dbReference>
<keyword evidence="2" id="KW-0732">Signal</keyword>
<protein>
    <submittedName>
        <fullName evidence="4">PEP-CTERM protein-sorting domain-containing protein</fullName>
    </submittedName>
</protein>
<dbReference type="Pfam" id="PF02018">
    <property type="entry name" value="CBM_4_9"/>
    <property type="match status" value="1"/>
</dbReference>
<sequence length="228" mass="24338">MKYKYPILLLTFGPVSTASAANLILNGDFESGLTGFHNYNVSSELGTFKYGPPTFGSTLPDDWSKNGSRNWVVTDNGAAASFDDPDSNYAVRLDGAVNGVNTGNGDIFFQTGINLVAGQDYRFEIDMWSESGSQGADLGALLTGSGLDTITLLDNYIDAVDGVERVGVNFTASQTGSFTLELFNANQLSASSSNHTWIDNVSLEAVPEPTSTSLLGIAGLTLILRRRR</sequence>
<dbReference type="EMBL" id="FQYR01000006">
    <property type="protein sequence ID" value="SHK21716.1"/>
    <property type="molecule type" value="Genomic_DNA"/>
</dbReference>
<gene>
    <name evidence="4" type="ORF">SAMN02745181_3452</name>
</gene>
<keyword evidence="5" id="KW-1185">Reference proteome</keyword>
<keyword evidence="1" id="KW-0378">Hydrolase</keyword>
<evidence type="ECO:0000256" key="1">
    <source>
        <dbReference type="ARBA" id="ARBA00022801"/>
    </source>
</evidence>
<dbReference type="NCBIfam" id="TIGR02595">
    <property type="entry name" value="PEP_CTERM"/>
    <property type="match status" value="1"/>
</dbReference>
<dbReference type="GO" id="GO:0016798">
    <property type="term" value="F:hydrolase activity, acting on glycosyl bonds"/>
    <property type="evidence" value="ECO:0007669"/>
    <property type="project" value="InterPro"/>
</dbReference>
<dbReference type="RefSeq" id="WP_159435039.1">
    <property type="nucleotide sequence ID" value="NZ_FQYR01000006.1"/>
</dbReference>
<reference evidence="4 5" key="1">
    <citation type="submission" date="2016-11" db="EMBL/GenBank/DDBJ databases">
        <authorList>
            <person name="Jaros S."/>
            <person name="Januszkiewicz K."/>
            <person name="Wedrychowicz H."/>
        </authorList>
    </citation>
    <scope>NUCLEOTIDE SEQUENCE [LARGE SCALE GENOMIC DNA]</scope>
    <source>
        <strain evidence="4 5">DSM 18772</strain>
    </source>
</reference>
<feature type="signal peptide" evidence="2">
    <location>
        <begin position="1"/>
        <end position="20"/>
    </location>
</feature>
<evidence type="ECO:0000313" key="4">
    <source>
        <dbReference type="EMBL" id="SHK21716.1"/>
    </source>
</evidence>
<evidence type="ECO:0000256" key="2">
    <source>
        <dbReference type="SAM" id="SignalP"/>
    </source>
</evidence>
<feature type="domain" description="CBM-cenC" evidence="3">
    <location>
        <begin position="21"/>
        <end position="175"/>
    </location>
</feature>
<feature type="chain" id="PRO_5012522714" evidence="2">
    <location>
        <begin position="21"/>
        <end position="228"/>
    </location>
</feature>
<evidence type="ECO:0000313" key="5">
    <source>
        <dbReference type="Proteomes" id="UP000184510"/>
    </source>
</evidence>